<evidence type="ECO:0000313" key="1">
    <source>
        <dbReference type="EMBL" id="PSR93823.1"/>
    </source>
</evidence>
<dbReference type="Proteomes" id="UP000186601">
    <property type="component" value="Unassembled WGS sequence"/>
</dbReference>
<name>A0A2R6PN53_9APHY</name>
<dbReference type="EMBL" id="MLYV02000468">
    <property type="protein sequence ID" value="PSR93823.1"/>
    <property type="molecule type" value="Genomic_DNA"/>
</dbReference>
<reference evidence="1 2" key="1">
    <citation type="submission" date="2018-02" db="EMBL/GenBank/DDBJ databases">
        <title>Genome sequence of the basidiomycete white-rot fungus Phlebia centrifuga.</title>
        <authorList>
            <person name="Granchi Z."/>
            <person name="Peng M."/>
            <person name="de Vries R.P."/>
            <person name="Hilden K."/>
            <person name="Makela M.R."/>
            <person name="Grigoriev I."/>
            <person name="Riley R."/>
        </authorList>
    </citation>
    <scope>NUCLEOTIDE SEQUENCE [LARGE SCALE GENOMIC DNA]</scope>
    <source>
        <strain evidence="1 2">FBCC195</strain>
    </source>
</reference>
<comment type="caution">
    <text evidence="1">The sequence shown here is derived from an EMBL/GenBank/DDBJ whole genome shotgun (WGS) entry which is preliminary data.</text>
</comment>
<proteinExistence type="predicted"/>
<protein>
    <submittedName>
        <fullName evidence="1">Uncharacterized protein</fullName>
    </submittedName>
</protein>
<dbReference type="AlphaFoldDB" id="A0A2R6PN53"/>
<evidence type="ECO:0000313" key="2">
    <source>
        <dbReference type="Proteomes" id="UP000186601"/>
    </source>
</evidence>
<organism evidence="1 2">
    <name type="scientific">Hermanssonia centrifuga</name>
    <dbReference type="NCBI Taxonomy" id="98765"/>
    <lineage>
        <taxon>Eukaryota</taxon>
        <taxon>Fungi</taxon>
        <taxon>Dikarya</taxon>
        <taxon>Basidiomycota</taxon>
        <taxon>Agaricomycotina</taxon>
        <taxon>Agaricomycetes</taxon>
        <taxon>Polyporales</taxon>
        <taxon>Meruliaceae</taxon>
        <taxon>Hermanssonia</taxon>
    </lineage>
</organism>
<gene>
    <name evidence="1" type="ORF">PHLCEN_2v4718</name>
</gene>
<feature type="non-terminal residue" evidence="1">
    <location>
        <position position="175"/>
    </location>
</feature>
<accession>A0A2R6PN53</accession>
<dbReference type="OrthoDB" id="10399709at2759"/>
<keyword evidence="2" id="KW-1185">Reference proteome</keyword>
<sequence length="175" mass="19954">MEETLLERADEQTIRTWIKELDGQAVKLTDNKPQVFEVGPDGTVLVADANVLSRINQYRTVRGLKPGIWRTRWMDEEDDHGEIIHWQFSWVSTGPLELDNLPTEGTYPQPTFVPLTDWQEVASFGVDSGKMSIMDKNMMETYIGLTGDQRLVIEVSQDPFSRRMGYQGVLPGGFF</sequence>